<dbReference type="EMBL" id="VSRR010005553">
    <property type="protein sequence ID" value="MPC42738.1"/>
    <property type="molecule type" value="Genomic_DNA"/>
</dbReference>
<proteinExistence type="predicted"/>
<dbReference type="AlphaFoldDB" id="A0A5B7FC98"/>
<dbReference type="Proteomes" id="UP000324222">
    <property type="component" value="Unassembled WGS sequence"/>
</dbReference>
<gene>
    <name evidence="1" type="ORF">E2C01_036367</name>
</gene>
<protein>
    <submittedName>
        <fullName evidence="1">Uncharacterized protein</fullName>
    </submittedName>
</protein>
<evidence type="ECO:0000313" key="1">
    <source>
        <dbReference type="EMBL" id="MPC42738.1"/>
    </source>
</evidence>
<sequence>MFLITPNQRKTLRNLCNFNVSLFRAVRVQAVVFQSMAPELPNVFANVTGTRLDTQPARRHKSDGCFEFLQHCQSCVVKLSLTHHPPPLVCPTPVSAAWGVVSDTCPSKLPHTSYVLISRVFWLALFSHVFPLASCVSGQCPHQGGHNTHTSPSASLPFWTDRTLEYNQKCRILEVKHSEQGGFTRVNMRLKLQVARSID</sequence>
<keyword evidence="2" id="KW-1185">Reference proteome</keyword>
<organism evidence="1 2">
    <name type="scientific">Portunus trituberculatus</name>
    <name type="common">Swimming crab</name>
    <name type="synonym">Neptunus trituberculatus</name>
    <dbReference type="NCBI Taxonomy" id="210409"/>
    <lineage>
        <taxon>Eukaryota</taxon>
        <taxon>Metazoa</taxon>
        <taxon>Ecdysozoa</taxon>
        <taxon>Arthropoda</taxon>
        <taxon>Crustacea</taxon>
        <taxon>Multicrustacea</taxon>
        <taxon>Malacostraca</taxon>
        <taxon>Eumalacostraca</taxon>
        <taxon>Eucarida</taxon>
        <taxon>Decapoda</taxon>
        <taxon>Pleocyemata</taxon>
        <taxon>Brachyura</taxon>
        <taxon>Eubrachyura</taxon>
        <taxon>Portunoidea</taxon>
        <taxon>Portunidae</taxon>
        <taxon>Portuninae</taxon>
        <taxon>Portunus</taxon>
    </lineage>
</organism>
<comment type="caution">
    <text evidence="1">The sequence shown here is derived from an EMBL/GenBank/DDBJ whole genome shotgun (WGS) entry which is preliminary data.</text>
</comment>
<name>A0A5B7FC98_PORTR</name>
<reference evidence="1 2" key="1">
    <citation type="submission" date="2019-05" db="EMBL/GenBank/DDBJ databases">
        <title>Another draft genome of Portunus trituberculatus and its Hox gene families provides insights of decapod evolution.</title>
        <authorList>
            <person name="Jeong J.-H."/>
            <person name="Song I."/>
            <person name="Kim S."/>
            <person name="Choi T."/>
            <person name="Kim D."/>
            <person name="Ryu S."/>
            <person name="Kim W."/>
        </authorList>
    </citation>
    <scope>NUCLEOTIDE SEQUENCE [LARGE SCALE GENOMIC DNA]</scope>
    <source>
        <tissue evidence="1">Muscle</tissue>
    </source>
</reference>
<evidence type="ECO:0000313" key="2">
    <source>
        <dbReference type="Proteomes" id="UP000324222"/>
    </source>
</evidence>
<accession>A0A5B7FC98</accession>